<comment type="caution">
    <text evidence="2">The sequence shown here is derived from an EMBL/GenBank/DDBJ whole genome shotgun (WGS) entry which is preliminary data.</text>
</comment>
<name>A0ABW0PL75_9BURK</name>
<feature type="compositionally biased region" description="Gly residues" evidence="1">
    <location>
        <begin position="100"/>
        <end position="109"/>
    </location>
</feature>
<accession>A0ABW0PL75</accession>
<gene>
    <name evidence="2" type="ORF">ACFPOU_17050</name>
</gene>
<sequence length="109" mass="11996">MVRFKAPLTRQALQEIQQRNPRQPGNPQSDDLYAALWEIQRLRAMVLRANQLQRAFGDSVVGGGLTLVLQAFRADLAREPCLLEQVELPELSAGPRMKPGGSGGDGSDR</sequence>
<proteinExistence type="predicted"/>
<evidence type="ECO:0000256" key="1">
    <source>
        <dbReference type="SAM" id="MobiDB-lite"/>
    </source>
</evidence>
<feature type="region of interest" description="Disordered" evidence="1">
    <location>
        <begin position="90"/>
        <end position="109"/>
    </location>
</feature>
<evidence type="ECO:0000313" key="2">
    <source>
        <dbReference type="EMBL" id="MFC5512813.1"/>
    </source>
</evidence>
<reference evidence="3" key="1">
    <citation type="journal article" date="2019" name="Int. J. Syst. Evol. Microbiol.">
        <title>The Global Catalogue of Microorganisms (GCM) 10K type strain sequencing project: providing services to taxonomists for standard genome sequencing and annotation.</title>
        <authorList>
            <consortium name="The Broad Institute Genomics Platform"/>
            <consortium name="The Broad Institute Genome Sequencing Center for Infectious Disease"/>
            <person name="Wu L."/>
            <person name="Ma J."/>
        </authorList>
    </citation>
    <scope>NUCLEOTIDE SEQUENCE [LARGE SCALE GENOMIC DNA]</scope>
    <source>
        <strain evidence="3">CCUG 38813</strain>
    </source>
</reference>
<protein>
    <submittedName>
        <fullName evidence="2">Uncharacterized protein</fullName>
    </submittedName>
</protein>
<evidence type="ECO:0000313" key="3">
    <source>
        <dbReference type="Proteomes" id="UP001596031"/>
    </source>
</evidence>
<dbReference type="RefSeq" id="WP_379723801.1">
    <property type="nucleotide sequence ID" value="NZ_JBHSMS010000055.1"/>
</dbReference>
<organism evidence="2 3">
    <name type="scientific">Massilia jejuensis</name>
    <dbReference type="NCBI Taxonomy" id="648894"/>
    <lineage>
        <taxon>Bacteria</taxon>
        <taxon>Pseudomonadati</taxon>
        <taxon>Pseudomonadota</taxon>
        <taxon>Betaproteobacteria</taxon>
        <taxon>Burkholderiales</taxon>
        <taxon>Oxalobacteraceae</taxon>
        <taxon>Telluria group</taxon>
        <taxon>Massilia</taxon>
    </lineage>
</organism>
<keyword evidence="3" id="KW-1185">Reference proteome</keyword>
<dbReference type="Proteomes" id="UP001596031">
    <property type="component" value="Unassembled WGS sequence"/>
</dbReference>
<dbReference type="EMBL" id="JBHSMS010000055">
    <property type="protein sequence ID" value="MFC5512813.1"/>
    <property type="molecule type" value="Genomic_DNA"/>
</dbReference>